<keyword evidence="3" id="KW-1185">Reference proteome</keyword>
<dbReference type="PANTHER" id="PTHR42685:SF19">
    <property type="entry name" value="POSSIBLE OXIDOREDUCTASE"/>
    <property type="match status" value="1"/>
</dbReference>
<gene>
    <name evidence="2" type="ORF">BKA23_0695</name>
</gene>
<dbReference type="InterPro" id="IPR036188">
    <property type="entry name" value="FAD/NAD-bd_sf"/>
</dbReference>
<dbReference type="Pfam" id="PF01494">
    <property type="entry name" value="FAD_binding_3"/>
    <property type="match status" value="1"/>
</dbReference>
<organism evidence="2 3">
    <name type="scientific">Rudaeicoccus suwonensis</name>
    <dbReference type="NCBI Taxonomy" id="657409"/>
    <lineage>
        <taxon>Bacteria</taxon>
        <taxon>Bacillati</taxon>
        <taxon>Actinomycetota</taxon>
        <taxon>Actinomycetes</taxon>
        <taxon>Micrococcales</taxon>
        <taxon>Dermacoccaceae</taxon>
        <taxon>Rudaeicoccus</taxon>
    </lineage>
</organism>
<evidence type="ECO:0000313" key="2">
    <source>
        <dbReference type="EMBL" id="TWE11902.1"/>
    </source>
</evidence>
<dbReference type="SUPFAM" id="SSF51905">
    <property type="entry name" value="FAD/NAD(P)-binding domain"/>
    <property type="match status" value="1"/>
</dbReference>
<dbReference type="PANTHER" id="PTHR42685">
    <property type="entry name" value="GERANYLGERANYL DIPHOSPHATE REDUCTASE"/>
    <property type="match status" value="1"/>
</dbReference>
<dbReference type="EMBL" id="VIVQ01000001">
    <property type="protein sequence ID" value="TWE11902.1"/>
    <property type="molecule type" value="Genomic_DNA"/>
</dbReference>
<accession>A0A561E8E9</accession>
<dbReference type="Gene3D" id="3.50.50.60">
    <property type="entry name" value="FAD/NAD(P)-binding domain"/>
    <property type="match status" value="1"/>
</dbReference>
<evidence type="ECO:0000259" key="1">
    <source>
        <dbReference type="Pfam" id="PF01494"/>
    </source>
</evidence>
<dbReference type="Proteomes" id="UP000318297">
    <property type="component" value="Unassembled WGS sequence"/>
</dbReference>
<name>A0A561E8E9_9MICO</name>
<sequence>MLDLVIVGGGPVGLITALYAARAGLSCTVVEPRRGVIDKACGEGLMPGGLATLLDLGIDPIGMPLNGIRYVGGSREAHASFGGVAGRGVRRTELHAALLAAVADAGTPLVHARATHLNQSADAVTVHARAAGTAPTYMTQVTAKFVIAADGLHSHIRSQLGLGLPPTSAVRFGQRRHFAVEPWDDHVQVHWAAHAEAYVTPVAPTLVGVALLTRRRASFDDLLAGFPDLAAHLHDGGSAVLGAGPLRQRTSGRVAGRVLLVGDAAGYVDALTGEGVMLGAAQAKEAISAVIAEDPGSYEAGWRRVTRRHSVTTRTLVTATRFGPVRRTIVPAASALPSVFGAVVRSIGST</sequence>
<protein>
    <submittedName>
        <fullName evidence="2">Flavin-dependent dehydrogenase</fullName>
    </submittedName>
</protein>
<dbReference type="GO" id="GO:0071949">
    <property type="term" value="F:FAD binding"/>
    <property type="evidence" value="ECO:0007669"/>
    <property type="project" value="InterPro"/>
</dbReference>
<dbReference type="PRINTS" id="PR00420">
    <property type="entry name" value="RNGMNOXGNASE"/>
</dbReference>
<dbReference type="RefSeq" id="WP_342783589.1">
    <property type="nucleotide sequence ID" value="NZ_VIVQ01000001.1"/>
</dbReference>
<proteinExistence type="predicted"/>
<dbReference type="InterPro" id="IPR050407">
    <property type="entry name" value="Geranylgeranyl_reductase"/>
</dbReference>
<comment type="caution">
    <text evidence="2">The sequence shown here is derived from an EMBL/GenBank/DDBJ whole genome shotgun (WGS) entry which is preliminary data.</text>
</comment>
<feature type="domain" description="FAD-binding" evidence="1">
    <location>
        <begin position="3"/>
        <end position="173"/>
    </location>
</feature>
<dbReference type="InterPro" id="IPR002938">
    <property type="entry name" value="FAD-bd"/>
</dbReference>
<evidence type="ECO:0000313" key="3">
    <source>
        <dbReference type="Proteomes" id="UP000318297"/>
    </source>
</evidence>
<dbReference type="AlphaFoldDB" id="A0A561E8E9"/>
<reference evidence="2 3" key="1">
    <citation type="submission" date="2019-06" db="EMBL/GenBank/DDBJ databases">
        <title>Sequencing the genomes of 1000 actinobacteria strains.</title>
        <authorList>
            <person name="Klenk H.-P."/>
        </authorList>
    </citation>
    <scope>NUCLEOTIDE SEQUENCE [LARGE SCALE GENOMIC DNA]</scope>
    <source>
        <strain evidence="2 3">DSM 19560</strain>
    </source>
</reference>